<evidence type="ECO:0000313" key="2">
    <source>
        <dbReference type="Proteomes" id="UP001060919"/>
    </source>
</evidence>
<dbReference type="KEGG" id="aup:AsAng_0029770"/>
<keyword evidence="2" id="KW-1185">Reference proteome</keyword>
<name>A0A915YFY3_9BACT</name>
<dbReference type="EMBL" id="AP026867">
    <property type="protein sequence ID" value="BDS12258.1"/>
    <property type="molecule type" value="Genomic_DNA"/>
</dbReference>
<gene>
    <name evidence="1" type="ORF">AsAng_0029770</name>
</gene>
<protein>
    <submittedName>
        <fullName evidence="1">Uncharacterized protein</fullName>
    </submittedName>
</protein>
<proteinExistence type="predicted"/>
<dbReference type="AlphaFoldDB" id="A0A915YFY3"/>
<reference evidence="1" key="1">
    <citation type="submission" date="2022-09" db="EMBL/GenBank/DDBJ databases">
        <title>Aureispira anguillicida sp. nov., isolated from Leptocephalus of Japanese eel Anguilla japonica.</title>
        <authorList>
            <person name="Yuasa K."/>
            <person name="Mekata T."/>
            <person name="Ikunari K."/>
        </authorList>
    </citation>
    <scope>NUCLEOTIDE SEQUENCE</scope>
    <source>
        <strain evidence="1">EL160426</strain>
    </source>
</reference>
<accession>A0A915YFY3</accession>
<dbReference type="Proteomes" id="UP001060919">
    <property type="component" value="Chromosome"/>
</dbReference>
<organism evidence="1 2">
    <name type="scientific">Aureispira anguillae</name>
    <dbReference type="NCBI Taxonomy" id="2864201"/>
    <lineage>
        <taxon>Bacteria</taxon>
        <taxon>Pseudomonadati</taxon>
        <taxon>Bacteroidota</taxon>
        <taxon>Saprospiria</taxon>
        <taxon>Saprospirales</taxon>
        <taxon>Saprospiraceae</taxon>
        <taxon>Aureispira</taxon>
    </lineage>
</organism>
<sequence>MTAISKNLNLKERQQKLNFFFLQRKKIIQCCIMFANVDYIINLFKENDVFLSKKIVNMLSKTLIFFVKLIG</sequence>
<evidence type="ECO:0000313" key="1">
    <source>
        <dbReference type="EMBL" id="BDS12258.1"/>
    </source>
</evidence>